<feature type="region of interest" description="Disordered" evidence="1">
    <location>
        <begin position="1"/>
        <end position="94"/>
    </location>
</feature>
<keyword evidence="3" id="KW-1185">Reference proteome</keyword>
<feature type="region of interest" description="Disordered" evidence="1">
    <location>
        <begin position="163"/>
        <end position="214"/>
    </location>
</feature>
<accession>A0A4C1XBY6</accession>
<evidence type="ECO:0000256" key="1">
    <source>
        <dbReference type="SAM" id="MobiDB-lite"/>
    </source>
</evidence>
<evidence type="ECO:0000313" key="2">
    <source>
        <dbReference type="EMBL" id="GBP60928.1"/>
    </source>
</evidence>
<dbReference type="Proteomes" id="UP000299102">
    <property type="component" value="Unassembled WGS sequence"/>
</dbReference>
<sequence>MNDRPRGAGYAMGGGGSPPLAARRPPPAAPSRQSSRSRRECRPWRRRRRLRHRADSSGRRRRPAARPESLRSSASASLAPGKKPPDCPRRAGPAVFRRVPVVGEGGGSARVRPRAPTSGTRVFFRTAGRAREHALGVRVDRRNYFATHLSNITMNEVSFDREVTGPAQHGGGRSAARRVDRTDLSSTSQSKDGTGARPRISSAAIGRGPPRSAAVGVSTAVPVEVRNTGWNSAIVSFRLHKNERVPAPLRLPSGLPGNGQEKTHPECRRRPRAAATSAEKGLKEYSSKRITKCRASFVNVNEFGNKKKNVQIVFKEVILPHRLRAIVIEVRTFNVPYSEVYTEPLS</sequence>
<organism evidence="2 3">
    <name type="scientific">Eumeta variegata</name>
    <name type="common">Bagworm moth</name>
    <name type="synonym">Eumeta japonica</name>
    <dbReference type="NCBI Taxonomy" id="151549"/>
    <lineage>
        <taxon>Eukaryota</taxon>
        <taxon>Metazoa</taxon>
        <taxon>Ecdysozoa</taxon>
        <taxon>Arthropoda</taxon>
        <taxon>Hexapoda</taxon>
        <taxon>Insecta</taxon>
        <taxon>Pterygota</taxon>
        <taxon>Neoptera</taxon>
        <taxon>Endopterygota</taxon>
        <taxon>Lepidoptera</taxon>
        <taxon>Glossata</taxon>
        <taxon>Ditrysia</taxon>
        <taxon>Tineoidea</taxon>
        <taxon>Psychidae</taxon>
        <taxon>Oiketicinae</taxon>
        <taxon>Eumeta</taxon>
    </lineage>
</organism>
<evidence type="ECO:0000313" key="3">
    <source>
        <dbReference type="Proteomes" id="UP000299102"/>
    </source>
</evidence>
<name>A0A4C1XBY6_EUMVA</name>
<comment type="caution">
    <text evidence="2">The sequence shown here is derived from an EMBL/GenBank/DDBJ whole genome shotgun (WGS) entry which is preliminary data.</text>
</comment>
<reference evidence="2 3" key="1">
    <citation type="journal article" date="2019" name="Commun. Biol.">
        <title>The bagworm genome reveals a unique fibroin gene that provides high tensile strength.</title>
        <authorList>
            <person name="Kono N."/>
            <person name="Nakamura H."/>
            <person name="Ohtoshi R."/>
            <person name="Tomita M."/>
            <person name="Numata K."/>
            <person name="Arakawa K."/>
        </authorList>
    </citation>
    <scope>NUCLEOTIDE SEQUENCE [LARGE SCALE GENOMIC DNA]</scope>
</reference>
<proteinExistence type="predicted"/>
<gene>
    <name evidence="2" type="ORF">EVAR_51491_1</name>
</gene>
<protein>
    <submittedName>
        <fullName evidence="2">Uncharacterized protein</fullName>
    </submittedName>
</protein>
<feature type="region of interest" description="Disordered" evidence="1">
    <location>
        <begin position="248"/>
        <end position="281"/>
    </location>
</feature>
<dbReference type="AlphaFoldDB" id="A0A4C1XBY6"/>
<dbReference type="EMBL" id="BGZK01000800">
    <property type="protein sequence ID" value="GBP60928.1"/>
    <property type="molecule type" value="Genomic_DNA"/>
</dbReference>
<feature type="compositionally biased region" description="Low complexity" evidence="1">
    <location>
        <begin position="66"/>
        <end position="79"/>
    </location>
</feature>